<dbReference type="InterPro" id="IPR043129">
    <property type="entry name" value="ATPase_NBD"/>
</dbReference>
<keyword evidence="5" id="KW-1185">Reference proteome</keyword>
<dbReference type="Proteomes" id="UP001567538">
    <property type="component" value="Unassembled WGS sequence"/>
</dbReference>
<comment type="similarity">
    <text evidence="1">Belongs to the heat shock protein 70 family.</text>
</comment>
<dbReference type="InterPro" id="IPR013126">
    <property type="entry name" value="Hsp_70_fam"/>
</dbReference>
<reference evidence="4 5" key="1">
    <citation type="submission" date="2024-06" db="EMBL/GenBank/DDBJ databases">
        <title>A chromosome level genome sequence of Diviner's sage (Salvia divinorum).</title>
        <authorList>
            <person name="Ford S.A."/>
            <person name="Ro D.-K."/>
            <person name="Ness R.W."/>
            <person name="Phillips M.A."/>
        </authorList>
    </citation>
    <scope>NUCLEOTIDE SEQUENCE [LARGE SCALE GENOMIC DNA]</scope>
    <source>
        <strain evidence="4">SAF-2024a</strain>
        <tissue evidence="4">Leaf</tissue>
    </source>
</reference>
<dbReference type="PANTHER" id="PTHR19375">
    <property type="entry name" value="HEAT SHOCK PROTEIN 70KDA"/>
    <property type="match status" value="1"/>
</dbReference>
<evidence type="ECO:0000256" key="3">
    <source>
        <dbReference type="ARBA" id="ARBA00022840"/>
    </source>
</evidence>
<dbReference type="GO" id="GO:0005524">
    <property type="term" value="F:ATP binding"/>
    <property type="evidence" value="ECO:0007669"/>
    <property type="project" value="UniProtKB-KW"/>
</dbReference>
<comment type="caution">
    <text evidence="4">The sequence shown here is derived from an EMBL/GenBank/DDBJ whole genome shotgun (WGS) entry which is preliminary data.</text>
</comment>
<evidence type="ECO:0000256" key="2">
    <source>
        <dbReference type="ARBA" id="ARBA00022741"/>
    </source>
</evidence>
<name>A0ABD1IBS8_SALDI</name>
<dbReference type="FunFam" id="3.30.420.40:FF:000028">
    <property type="entry name" value="heat shock 70 kDa protein-like"/>
    <property type="match status" value="1"/>
</dbReference>
<protein>
    <submittedName>
        <fullName evidence="4">Hsp70 chaperone</fullName>
    </submittedName>
</protein>
<keyword evidence="3" id="KW-0067">ATP-binding</keyword>
<accession>A0ABD1IBS8</accession>
<dbReference type="Gene3D" id="3.30.420.40">
    <property type="match status" value="1"/>
</dbReference>
<gene>
    <name evidence="4" type="primary">SSA2</name>
    <name evidence="4" type="ORF">AAHA92_07488</name>
</gene>
<dbReference type="PRINTS" id="PR00301">
    <property type="entry name" value="HEATSHOCK70"/>
</dbReference>
<evidence type="ECO:0000256" key="1">
    <source>
        <dbReference type="ARBA" id="ARBA00007381"/>
    </source>
</evidence>
<keyword evidence="2" id="KW-0547">Nucleotide-binding</keyword>
<sequence length="72" mass="7799">MADNGEAPAIGIDLSTTYSCVAAWQHNHVEIIPNDHRNRTTPSYVAFTGTELLVGDATKDQVTCNFTNTVFG</sequence>
<evidence type="ECO:0000313" key="5">
    <source>
        <dbReference type="Proteomes" id="UP001567538"/>
    </source>
</evidence>
<organism evidence="4 5">
    <name type="scientific">Salvia divinorum</name>
    <name type="common">Maria pastora</name>
    <name type="synonym">Diviner's sage</name>
    <dbReference type="NCBI Taxonomy" id="28513"/>
    <lineage>
        <taxon>Eukaryota</taxon>
        <taxon>Viridiplantae</taxon>
        <taxon>Streptophyta</taxon>
        <taxon>Embryophyta</taxon>
        <taxon>Tracheophyta</taxon>
        <taxon>Spermatophyta</taxon>
        <taxon>Magnoliopsida</taxon>
        <taxon>eudicotyledons</taxon>
        <taxon>Gunneridae</taxon>
        <taxon>Pentapetalae</taxon>
        <taxon>asterids</taxon>
        <taxon>lamiids</taxon>
        <taxon>Lamiales</taxon>
        <taxon>Lamiaceae</taxon>
        <taxon>Nepetoideae</taxon>
        <taxon>Mentheae</taxon>
        <taxon>Salviinae</taxon>
        <taxon>Salvia</taxon>
        <taxon>Salvia subgen. Calosphace</taxon>
    </lineage>
</organism>
<dbReference type="Pfam" id="PF00012">
    <property type="entry name" value="HSP70"/>
    <property type="match status" value="1"/>
</dbReference>
<dbReference type="SUPFAM" id="SSF53067">
    <property type="entry name" value="Actin-like ATPase domain"/>
    <property type="match status" value="1"/>
</dbReference>
<evidence type="ECO:0000313" key="4">
    <source>
        <dbReference type="EMBL" id="KAL1565248.1"/>
    </source>
</evidence>
<dbReference type="AlphaFoldDB" id="A0ABD1IBS8"/>
<proteinExistence type="inferred from homology"/>
<dbReference type="EMBL" id="JBEAFC010000003">
    <property type="protein sequence ID" value="KAL1565248.1"/>
    <property type="molecule type" value="Genomic_DNA"/>
</dbReference>